<name>A0A1W1CBQ6_9ZZZZ</name>
<dbReference type="GO" id="GO:0032153">
    <property type="term" value="C:cell division site"/>
    <property type="evidence" value="ECO:0007669"/>
    <property type="project" value="TreeGrafter"/>
</dbReference>
<gene>
    <name evidence="6" type="ORF">MNB_SV-6-574</name>
</gene>
<dbReference type="EMBL" id="FPHC01000067">
    <property type="protein sequence ID" value="SFV63177.1"/>
    <property type="molecule type" value="Genomic_DNA"/>
</dbReference>
<dbReference type="InterPro" id="IPR000158">
    <property type="entry name" value="Cell_div_FtsZ"/>
</dbReference>
<sequence length="391" mass="41311">MEDYFEIEVIETTSVSNGAKIKAIGVGGGGGNMINHMISEGVHNIDMIVANTDAQALHTSLAPLKMQLGINATRGLGAGMIPEKGREAALESFEEIKSMLEGSDIVFISAGLGGGTGTGAAPIIAQAAKEIGALTVSIVTSPFKFEGKKRSKLAKEGLAELKEESDCIIVVPNEKLLAVVEKNLGIKESFKLVDDILSQAVSGISNVILSHGENDINLDFADVKTIMSHKGLALMGVGYSSGTNAAYDAAKAAIESPLLDNISIDGAMGVLVHFDIHPDYPILEISQAMSIVEDNAHEDANVIFGTTTNSNLDIEEVKITIIATGFESSGEVKKPVSPANESKSTLLNSQSEKTTINTMPPRVIKKVVGGENYDGQTDILDVPTFLRKQMD</sequence>
<dbReference type="CDD" id="cd02201">
    <property type="entry name" value="FtsZ_type1"/>
    <property type="match status" value="1"/>
</dbReference>
<protein>
    <submittedName>
        <fullName evidence="6">Cell division protein FtsZ</fullName>
        <ecNumber evidence="6">3.4.24.-</ecNumber>
    </submittedName>
</protein>
<comment type="similarity">
    <text evidence="1">Belongs to the FtsZ family.</text>
</comment>
<dbReference type="InterPro" id="IPR024757">
    <property type="entry name" value="FtsZ_C"/>
</dbReference>
<accession>A0A1W1CBQ6</accession>
<reference evidence="6" key="1">
    <citation type="submission" date="2016-10" db="EMBL/GenBank/DDBJ databases">
        <authorList>
            <person name="de Groot N.N."/>
        </authorList>
    </citation>
    <scope>NUCLEOTIDE SEQUENCE</scope>
</reference>
<dbReference type="FunFam" id="3.40.50.1440:FF:000001">
    <property type="entry name" value="Cell division protein FtsZ"/>
    <property type="match status" value="1"/>
</dbReference>
<evidence type="ECO:0000259" key="5">
    <source>
        <dbReference type="SMART" id="SM00865"/>
    </source>
</evidence>
<keyword evidence="6" id="KW-0132">Cell division</keyword>
<dbReference type="HAMAP" id="MF_00909">
    <property type="entry name" value="FtsZ"/>
    <property type="match status" value="1"/>
</dbReference>
<evidence type="ECO:0000313" key="6">
    <source>
        <dbReference type="EMBL" id="SFV63177.1"/>
    </source>
</evidence>
<evidence type="ECO:0000259" key="4">
    <source>
        <dbReference type="SMART" id="SM00864"/>
    </source>
</evidence>
<dbReference type="SUPFAM" id="SSF52490">
    <property type="entry name" value="Tubulin nucleotide-binding domain-like"/>
    <property type="match status" value="1"/>
</dbReference>
<proteinExistence type="inferred from homology"/>
<keyword evidence="3" id="KW-0342">GTP-binding</keyword>
<keyword evidence="6" id="KW-0378">Hydrolase</keyword>
<dbReference type="InterPro" id="IPR020805">
    <property type="entry name" value="Cell_div_FtsZ_CS"/>
</dbReference>
<keyword evidence="6" id="KW-0131">Cell cycle</keyword>
<dbReference type="PRINTS" id="PR00423">
    <property type="entry name" value="CELLDVISFTSZ"/>
</dbReference>
<dbReference type="EC" id="3.4.24.-" evidence="6"/>
<feature type="domain" description="Tubulin/FtsZ 2-layer sandwich" evidence="5">
    <location>
        <begin position="216"/>
        <end position="335"/>
    </location>
</feature>
<organism evidence="6">
    <name type="scientific">hydrothermal vent metagenome</name>
    <dbReference type="NCBI Taxonomy" id="652676"/>
    <lineage>
        <taxon>unclassified sequences</taxon>
        <taxon>metagenomes</taxon>
        <taxon>ecological metagenomes</taxon>
    </lineage>
</organism>
<dbReference type="SUPFAM" id="SSF55307">
    <property type="entry name" value="Tubulin C-terminal domain-like"/>
    <property type="match status" value="1"/>
</dbReference>
<dbReference type="NCBIfam" id="TIGR00065">
    <property type="entry name" value="ftsZ"/>
    <property type="match status" value="1"/>
</dbReference>
<dbReference type="Pfam" id="PF12327">
    <property type="entry name" value="FtsZ_C"/>
    <property type="match status" value="1"/>
</dbReference>
<dbReference type="PANTHER" id="PTHR30314:SF3">
    <property type="entry name" value="MITOCHONDRIAL DIVISION PROTEIN FSZA"/>
    <property type="match status" value="1"/>
</dbReference>
<feature type="domain" description="Tubulin/FtsZ GTPase" evidence="4">
    <location>
        <begin position="20"/>
        <end position="212"/>
    </location>
</feature>
<dbReference type="InterPro" id="IPR037103">
    <property type="entry name" value="Tubulin/FtsZ-like_C"/>
</dbReference>
<dbReference type="InterPro" id="IPR018316">
    <property type="entry name" value="Tubulin/FtsZ_2-layer-sand-dom"/>
</dbReference>
<dbReference type="GO" id="GO:0005737">
    <property type="term" value="C:cytoplasm"/>
    <property type="evidence" value="ECO:0007669"/>
    <property type="project" value="TreeGrafter"/>
</dbReference>
<evidence type="ECO:0000256" key="3">
    <source>
        <dbReference type="ARBA" id="ARBA00023134"/>
    </source>
</evidence>
<evidence type="ECO:0000256" key="2">
    <source>
        <dbReference type="ARBA" id="ARBA00022741"/>
    </source>
</evidence>
<dbReference type="Gene3D" id="3.40.50.1440">
    <property type="entry name" value="Tubulin/FtsZ, GTPase domain"/>
    <property type="match status" value="1"/>
</dbReference>
<dbReference type="PROSITE" id="PS01135">
    <property type="entry name" value="FTSZ_2"/>
    <property type="match status" value="1"/>
</dbReference>
<dbReference type="InterPro" id="IPR045061">
    <property type="entry name" value="FtsZ/CetZ"/>
</dbReference>
<dbReference type="InterPro" id="IPR003008">
    <property type="entry name" value="Tubulin_FtsZ_GTPase"/>
</dbReference>
<dbReference type="Gene3D" id="3.30.1330.20">
    <property type="entry name" value="Tubulin/FtsZ, C-terminal domain"/>
    <property type="match status" value="1"/>
</dbReference>
<dbReference type="GO" id="GO:0051301">
    <property type="term" value="P:cell division"/>
    <property type="evidence" value="ECO:0007669"/>
    <property type="project" value="UniProtKB-KW"/>
</dbReference>
<keyword evidence="2" id="KW-0547">Nucleotide-binding</keyword>
<dbReference type="Pfam" id="PF00091">
    <property type="entry name" value="Tubulin"/>
    <property type="match status" value="1"/>
</dbReference>
<dbReference type="AlphaFoldDB" id="A0A1W1CBQ6"/>
<dbReference type="InterPro" id="IPR036525">
    <property type="entry name" value="Tubulin/FtsZ_GTPase_sf"/>
</dbReference>
<dbReference type="GO" id="GO:0005525">
    <property type="term" value="F:GTP binding"/>
    <property type="evidence" value="ECO:0007669"/>
    <property type="project" value="UniProtKB-KW"/>
</dbReference>
<dbReference type="InterPro" id="IPR008280">
    <property type="entry name" value="Tub_FtsZ_C"/>
</dbReference>
<dbReference type="GO" id="GO:0003924">
    <property type="term" value="F:GTPase activity"/>
    <property type="evidence" value="ECO:0007669"/>
    <property type="project" value="InterPro"/>
</dbReference>
<evidence type="ECO:0000256" key="1">
    <source>
        <dbReference type="ARBA" id="ARBA00009690"/>
    </source>
</evidence>
<dbReference type="PANTHER" id="PTHR30314">
    <property type="entry name" value="CELL DIVISION PROTEIN FTSZ-RELATED"/>
    <property type="match status" value="1"/>
</dbReference>
<dbReference type="SMART" id="SM00864">
    <property type="entry name" value="Tubulin"/>
    <property type="match status" value="1"/>
</dbReference>
<dbReference type="SMART" id="SM00865">
    <property type="entry name" value="Tubulin_C"/>
    <property type="match status" value="1"/>
</dbReference>